<dbReference type="GO" id="GO:0006782">
    <property type="term" value="P:protoporphyrinogen IX biosynthetic process"/>
    <property type="evidence" value="ECO:0007669"/>
    <property type="project" value="UniProtKB-UniPathway"/>
</dbReference>
<comment type="pathway">
    <text evidence="2">Porphyrin-containing compound metabolism; protoporphyrin-IX biosynthesis; coproporphyrinogen-III from 5-aminolevulinate: step 2/4.</text>
</comment>
<dbReference type="Pfam" id="PF03900">
    <property type="entry name" value="Porphobil_deamC"/>
    <property type="match status" value="1"/>
</dbReference>
<evidence type="ECO:0000259" key="10">
    <source>
        <dbReference type="Pfam" id="PF03900"/>
    </source>
</evidence>
<evidence type="ECO:0000256" key="2">
    <source>
        <dbReference type="ARBA" id="ARBA00004735"/>
    </source>
</evidence>
<feature type="domain" description="Porphobilinogen deaminase C-terminal" evidence="10">
    <location>
        <begin position="233"/>
        <end position="280"/>
    </location>
</feature>
<dbReference type="GO" id="GO:0005737">
    <property type="term" value="C:cytoplasm"/>
    <property type="evidence" value="ECO:0007669"/>
    <property type="project" value="TreeGrafter"/>
</dbReference>
<organism evidence="11 12">
    <name type="scientific">Amphibalanus amphitrite</name>
    <name type="common">Striped barnacle</name>
    <name type="synonym">Balanus amphitrite</name>
    <dbReference type="NCBI Taxonomy" id="1232801"/>
    <lineage>
        <taxon>Eukaryota</taxon>
        <taxon>Metazoa</taxon>
        <taxon>Ecdysozoa</taxon>
        <taxon>Arthropoda</taxon>
        <taxon>Crustacea</taxon>
        <taxon>Multicrustacea</taxon>
        <taxon>Cirripedia</taxon>
        <taxon>Thoracica</taxon>
        <taxon>Thoracicalcarea</taxon>
        <taxon>Balanomorpha</taxon>
        <taxon>Balanoidea</taxon>
        <taxon>Balanidae</taxon>
        <taxon>Amphibalaninae</taxon>
        <taxon>Amphibalanus</taxon>
    </lineage>
</organism>
<name>A0A6A4X0P9_AMPAM</name>
<reference evidence="11 12" key="1">
    <citation type="submission" date="2019-07" db="EMBL/GenBank/DDBJ databases">
        <title>Draft genome assembly of a fouling barnacle, Amphibalanus amphitrite (Darwin, 1854): The first reference genome for Thecostraca.</title>
        <authorList>
            <person name="Kim W."/>
        </authorList>
    </citation>
    <scope>NUCLEOTIDE SEQUENCE [LARGE SCALE GENOMIC DNA]</scope>
    <source>
        <strain evidence="11">SNU_AA5</strain>
        <tissue evidence="11">Soma without cirri and trophi</tissue>
    </source>
</reference>
<feature type="compositionally biased region" description="Low complexity" evidence="8">
    <location>
        <begin position="384"/>
        <end position="395"/>
    </location>
</feature>
<dbReference type="Gene3D" id="3.40.190.10">
    <property type="entry name" value="Periplasmic binding protein-like II"/>
    <property type="match status" value="2"/>
</dbReference>
<dbReference type="GO" id="GO:0004418">
    <property type="term" value="F:hydroxymethylbilane synthase activity"/>
    <property type="evidence" value="ECO:0007669"/>
    <property type="project" value="UniProtKB-EC"/>
</dbReference>
<evidence type="ECO:0000313" key="11">
    <source>
        <dbReference type="EMBL" id="KAF0311793.1"/>
    </source>
</evidence>
<dbReference type="InterPro" id="IPR036803">
    <property type="entry name" value="Porphobilinogen_deaminase_C_sf"/>
</dbReference>
<dbReference type="AlphaFoldDB" id="A0A6A4X0P9"/>
<evidence type="ECO:0000256" key="3">
    <source>
        <dbReference type="ARBA" id="ARBA00005638"/>
    </source>
</evidence>
<dbReference type="InterPro" id="IPR022419">
    <property type="entry name" value="Porphobilin_deaminase_cofac_BS"/>
</dbReference>
<keyword evidence="12" id="KW-1185">Reference proteome</keyword>
<dbReference type="Pfam" id="PF01379">
    <property type="entry name" value="Porphobil_deam"/>
    <property type="match status" value="1"/>
</dbReference>
<sequence length="411" mass="43665">MVKKLVIGTRKSELAMIQTNWVKDELKEINPELEIEIVPMSTKGDKILDVALSKIGEKSLFTKELELALEARKVDVVVHSLKDLPTVLPDGMVIGAICEREDPSDAVVMKEEHRGKILHCLPAGSIVGTSSLRRTAQLQRRYPQLQFRSVRGNLNTRLRKLDQGGGEADFAAIVLAVAGVTRMGWADRISAILPPEDCMHAVGQGALAVECRADDMPILRLVSALSHRETKLGCVAERAFLRQLEGGCSVPVAARTRLHRHVLHLTGGVWSLDGTQEVRRTLAVPLPGHGGRDGDSNGAGDTKNGAAENGAEPAAKRRRTMSAGGERHFVGVWAPHEEHEELEVAEKLGIDVALMLLGMGAKPILDAAKAANTAPAPNDPPRPANAEGAGACPVAAGGAIPTAAAAVGATE</sequence>
<comment type="similarity">
    <text evidence="3">Belongs to the HMBS family.</text>
</comment>
<proteinExistence type="inferred from homology"/>
<comment type="cofactor">
    <cofactor evidence="1">
        <name>dipyrromethane</name>
        <dbReference type="ChEBI" id="CHEBI:60342"/>
    </cofactor>
</comment>
<evidence type="ECO:0000256" key="8">
    <source>
        <dbReference type="SAM" id="MobiDB-lite"/>
    </source>
</evidence>
<dbReference type="CDD" id="cd13645">
    <property type="entry name" value="PBP2_HuPBGD_like"/>
    <property type="match status" value="1"/>
</dbReference>
<gene>
    <name evidence="11" type="primary">Hmbs</name>
    <name evidence="11" type="ORF">FJT64_017426</name>
</gene>
<dbReference type="FunFam" id="3.40.190.10:FF:000260">
    <property type="entry name" value="Porphobilinogen deaminase"/>
    <property type="match status" value="1"/>
</dbReference>
<evidence type="ECO:0000259" key="9">
    <source>
        <dbReference type="Pfam" id="PF01379"/>
    </source>
</evidence>
<dbReference type="InterPro" id="IPR022418">
    <property type="entry name" value="Porphobilinogen_deaminase_C"/>
</dbReference>
<dbReference type="EC" id="2.5.1.61" evidence="4"/>
<evidence type="ECO:0000256" key="7">
    <source>
        <dbReference type="ARBA" id="ARBA00033064"/>
    </source>
</evidence>
<evidence type="ECO:0000313" key="12">
    <source>
        <dbReference type="Proteomes" id="UP000440578"/>
    </source>
</evidence>
<dbReference type="SUPFAM" id="SSF53850">
    <property type="entry name" value="Periplasmic binding protein-like II"/>
    <property type="match status" value="1"/>
</dbReference>
<feature type="compositionally biased region" description="Low complexity" evidence="8">
    <location>
        <begin position="303"/>
        <end position="313"/>
    </location>
</feature>
<dbReference type="Gene3D" id="3.30.160.40">
    <property type="entry name" value="Porphobilinogen deaminase, C-terminal domain"/>
    <property type="match status" value="1"/>
</dbReference>
<feature type="domain" description="Porphobilinogen deaminase N-terminal" evidence="9">
    <location>
        <begin position="5"/>
        <end position="217"/>
    </location>
</feature>
<dbReference type="Proteomes" id="UP000440578">
    <property type="component" value="Unassembled WGS sequence"/>
</dbReference>
<keyword evidence="5" id="KW-0808">Transferase</keyword>
<feature type="region of interest" description="Disordered" evidence="8">
    <location>
        <begin position="284"/>
        <end position="323"/>
    </location>
</feature>
<dbReference type="PANTHER" id="PTHR11557">
    <property type="entry name" value="PORPHOBILINOGEN DEAMINASE"/>
    <property type="match status" value="1"/>
</dbReference>
<dbReference type="FunFam" id="3.40.190.10:FF:000005">
    <property type="entry name" value="Porphobilinogen deaminase"/>
    <property type="match status" value="1"/>
</dbReference>
<evidence type="ECO:0000256" key="6">
    <source>
        <dbReference type="ARBA" id="ARBA00023244"/>
    </source>
</evidence>
<protein>
    <recommendedName>
        <fullName evidence="4">hydroxymethylbilane synthase</fullName>
        <ecNumber evidence="4">2.5.1.61</ecNumber>
    </recommendedName>
    <alternativeName>
        <fullName evidence="7">Hydroxymethylbilane synthase</fullName>
    </alternativeName>
</protein>
<evidence type="ECO:0000256" key="5">
    <source>
        <dbReference type="ARBA" id="ARBA00022679"/>
    </source>
</evidence>
<dbReference type="PRINTS" id="PR00151">
    <property type="entry name" value="PORPHBDMNASE"/>
</dbReference>
<comment type="caution">
    <text evidence="11">The sequence shown here is derived from an EMBL/GenBank/DDBJ whole genome shotgun (WGS) entry which is preliminary data.</text>
</comment>
<dbReference type="PANTHER" id="PTHR11557:SF0">
    <property type="entry name" value="PORPHOBILINOGEN DEAMINASE"/>
    <property type="match status" value="1"/>
</dbReference>
<dbReference type="HAMAP" id="MF_00260">
    <property type="entry name" value="Porphobil_deam"/>
    <property type="match status" value="1"/>
</dbReference>
<feature type="region of interest" description="Disordered" evidence="8">
    <location>
        <begin position="371"/>
        <end position="395"/>
    </location>
</feature>
<keyword evidence="6" id="KW-0627">Porphyrin biosynthesis</keyword>
<dbReference type="EMBL" id="VIIS01000216">
    <property type="protein sequence ID" value="KAF0311793.1"/>
    <property type="molecule type" value="Genomic_DNA"/>
</dbReference>
<dbReference type="UniPathway" id="UPA00251">
    <property type="reaction ID" value="UER00319"/>
</dbReference>
<accession>A0A6A4X0P9</accession>
<evidence type="ECO:0000256" key="4">
    <source>
        <dbReference type="ARBA" id="ARBA00012655"/>
    </source>
</evidence>
<dbReference type="OrthoDB" id="564646at2759"/>
<dbReference type="InterPro" id="IPR022417">
    <property type="entry name" value="Porphobilin_deaminase_N"/>
</dbReference>
<dbReference type="SUPFAM" id="SSF54782">
    <property type="entry name" value="Porphobilinogen deaminase (hydroxymethylbilane synthase), C-terminal domain"/>
    <property type="match status" value="1"/>
</dbReference>
<evidence type="ECO:0000256" key="1">
    <source>
        <dbReference type="ARBA" id="ARBA00001916"/>
    </source>
</evidence>
<dbReference type="NCBIfam" id="TIGR00212">
    <property type="entry name" value="hemC"/>
    <property type="match status" value="1"/>
</dbReference>
<dbReference type="InterPro" id="IPR000860">
    <property type="entry name" value="HemC"/>
</dbReference>
<dbReference type="PROSITE" id="PS00533">
    <property type="entry name" value="PORPHOBILINOGEN_DEAM"/>
    <property type="match status" value="1"/>
</dbReference>